<proteinExistence type="predicted"/>
<gene>
    <name evidence="1" type="ORF">AFUS01_LOCUS12232</name>
</gene>
<protein>
    <submittedName>
        <fullName evidence="1">Uncharacterized protein</fullName>
    </submittedName>
</protein>
<dbReference type="Proteomes" id="UP000708208">
    <property type="component" value="Unassembled WGS sequence"/>
</dbReference>
<dbReference type="EMBL" id="CAJVCH010095861">
    <property type="protein sequence ID" value="CAG7723128.1"/>
    <property type="molecule type" value="Genomic_DNA"/>
</dbReference>
<name>A0A8J2JSU7_9HEXA</name>
<feature type="non-terminal residue" evidence="1">
    <location>
        <position position="1"/>
    </location>
</feature>
<evidence type="ECO:0000313" key="2">
    <source>
        <dbReference type="Proteomes" id="UP000708208"/>
    </source>
</evidence>
<comment type="caution">
    <text evidence="1">The sequence shown here is derived from an EMBL/GenBank/DDBJ whole genome shotgun (WGS) entry which is preliminary data.</text>
</comment>
<evidence type="ECO:0000313" key="1">
    <source>
        <dbReference type="EMBL" id="CAG7723128.1"/>
    </source>
</evidence>
<accession>A0A8J2JSU7</accession>
<reference evidence="1" key="1">
    <citation type="submission" date="2021-06" db="EMBL/GenBank/DDBJ databases">
        <authorList>
            <person name="Hodson N. C."/>
            <person name="Mongue J. A."/>
            <person name="Jaron S. K."/>
        </authorList>
    </citation>
    <scope>NUCLEOTIDE SEQUENCE</scope>
</reference>
<organism evidence="1 2">
    <name type="scientific">Allacma fusca</name>
    <dbReference type="NCBI Taxonomy" id="39272"/>
    <lineage>
        <taxon>Eukaryota</taxon>
        <taxon>Metazoa</taxon>
        <taxon>Ecdysozoa</taxon>
        <taxon>Arthropoda</taxon>
        <taxon>Hexapoda</taxon>
        <taxon>Collembola</taxon>
        <taxon>Symphypleona</taxon>
        <taxon>Sminthuridae</taxon>
        <taxon>Allacma</taxon>
    </lineage>
</organism>
<keyword evidence="2" id="KW-1185">Reference proteome</keyword>
<dbReference type="AlphaFoldDB" id="A0A8J2JSU7"/>
<sequence length="27" mass="3077">MCTLCFKYIASGVKHSCEDKSTTTMYQ</sequence>